<dbReference type="Proteomes" id="UP000652761">
    <property type="component" value="Unassembled WGS sequence"/>
</dbReference>
<reference evidence="1" key="1">
    <citation type="submission" date="2017-07" db="EMBL/GenBank/DDBJ databases">
        <title>Taro Niue Genome Assembly and Annotation.</title>
        <authorList>
            <person name="Atibalentja N."/>
            <person name="Keating K."/>
            <person name="Fields C.J."/>
        </authorList>
    </citation>
    <scope>NUCLEOTIDE SEQUENCE</scope>
    <source>
        <strain evidence="1">Niue_2</strain>
        <tissue evidence="1">Leaf</tissue>
    </source>
</reference>
<dbReference type="AlphaFoldDB" id="A0A843TM52"/>
<evidence type="ECO:0000313" key="2">
    <source>
        <dbReference type="Proteomes" id="UP000652761"/>
    </source>
</evidence>
<gene>
    <name evidence="1" type="ORF">Taro_004359</name>
</gene>
<name>A0A843TM52_COLES</name>
<dbReference type="EMBL" id="NMUH01000117">
    <property type="protein sequence ID" value="MQL72031.1"/>
    <property type="molecule type" value="Genomic_DNA"/>
</dbReference>
<accession>A0A843TM52</accession>
<proteinExistence type="predicted"/>
<comment type="caution">
    <text evidence="1">The sequence shown here is derived from an EMBL/GenBank/DDBJ whole genome shotgun (WGS) entry which is preliminary data.</text>
</comment>
<organism evidence="1 2">
    <name type="scientific">Colocasia esculenta</name>
    <name type="common">Wild taro</name>
    <name type="synonym">Arum esculentum</name>
    <dbReference type="NCBI Taxonomy" id="4460"/>
    <lineage>
        <taxon>Eukaryota</taxon>
        <taxon>Viridiplantae</taxon>
        <taxon>Streptophyta</taxon>
        <taxon>Embryophyta</taxon>
        <taxon>Tracheophyta</taxon>
        <taxon>Spermatophyta</taxon>
        <taxon>Magnoliopsida</taxon>
        <taxon>Liliopsida</taxon>
        <taxon>Araceae</taxon>
        <taxon>Aroideae</taxon>
        <taxon>Colocasieae</taxon>
        <taxon>Colocasia</taxon>
    </lineage>
</organism>
<sequence>MAECLEIAGYNQIIDHVETHGQRKLTEALNKDSLVQQKEYPTERLELEELGMKLDEAFSPRILLLLGLSSMSSKPQQRMRTSSAKPKR</sequence>
<keyword evidence="2" id="KW-1185">Reference proteome</keyword>
<evidence type="ECO:0000313" key="1">
    <source>
        <dbReference type="EMBL" id="MQL72031.1"/>
    </source>
</evidence>
<protein>
    <submittedName>
        <fullName evidence="1">Uncharacterized protein</fullName>
    </submittedName>
</protein>